<reference evidence="2 3" key="2">
    <citation type="journal article" date="2019" name="G3 (Bethesda)">
        <title>Hybrid Assembly of the Genome of the Entomopathogenic Nematode Steinernema carpocapsae Identifies the X-Chromosome.</title>
        <authorList>
            <person name="Serra L."/>
            <person name="Macchietto M."/>
            <person name="Macias-Munoz A."/>
            <person name="McGill C.J."/>
            <person name="Rodriguez I.M."/>
            <person name="Rodriguez B."/>
            <person name="Murad R."/>
            <person name="Mortazavi A."/>
        </authorList>
    </citation>
    <scope>NUCLEOTIDE SEQUENCE [LARGE SCALE GENOMIC DNA]</scope>
    <source>
        <strain evidence="2 3">ALL</strain>
    </source>
</reference>
<gene>
    <name evidence="2" type="ORF">L596_029116</name>
</gene>
<evidence type="ECO:0008006" key="4">
    <source>
        <dbReference type="Google" id="ProtNLM"/>
    </source>
</evidence>
<evidence type="ECO:0000256" key="1">
    <source>
        <dbReference type="SAM" id="Phobius"/>
    </source>
</evidence>
<comment type="caution">
    <text evidence="2">The sequence shown here is derived from an EMBL/GenBank/DDBJ whole genome shotgun (WGS) entry which is preliminary data.</text>
</comment>
<feature type="transmembrane region" description="Helical" evidence="1">
    <location>
        <begin position="209"/>
        <end position="230"/>
    </location>
</feature>
<dbReference type="GO" id="GO:0016020">
    <property type="term" value="C:membrane"/>
    <property type="evidence" value="ECO:0007669"/>
    <property type="project" value="TreeGrafter"/>
</dbReference>
<dbReference type="OrthoDB" id="2985014at2759"/>
<feature type="transmembrane region" description="Helical" evidence="1">
    <location>
        <begin position="140"/>
        <end position="164"/>
    </location>
</feature>
<dbReference type="GO" id="GO:0022857">
    <property type="term" value="F:transmembrane transporter activity"/>
    <property type="evidence" value="ECO:0007669"/>
    <property type="project" value="InterPro"/>
</dbReference>
<keyword evidence="1" id="KW-0812">Transmembrane</keyword>
<keyword evidence="3" id="KW-1185">Reference proteome</keyword>
<dbReference type="Gene3D" id="1.20.1250.20">
    <property type="entry name" value="MFS general substrate transporter like domains"/>
    <property type="match status" value="2"/>
</dbReference>
<organism evidence="2 3">
    <name type="scientific">Steinernema carpocapsae</name>
    <name type="common">Entomopathogenic nematode</name>
    <dbReference type="NCBI Taxonomy" id="34508"/>
    <lineage>
        <taxon>Eukaryota</taxon>
        <taxon>Metazoa</taxon>
        <taxon>Ecdysozoa</taxon>
        <taxon>Nematoda</taxon>
        <taxon>Chromadorea</taxon>
        <taxon>Rhabditida</taxon>
        <taxon>Tylenchina</taxon>
        <taxon>Panagrolaimomorpha</taxon>
        <taxon>Strongyloidoidea</taxon>
        <taxon>Steinernematidae</taxon>
        <taxon>Steinernema</taxon>
    </lineage>
</organism>
<feature type="transmembrane region" description="Helical" evidence="1">
    <location>
        <begin position="236"/>
        <end position="257"/>
    </location>
</feature>
<keyword evidence="1" id="KW-0472">Membrane</keyword>
<feature type="transmembrane region" description="Helical" evidence="1">
    <location>
        <begin position="78"/>
        <end position="96"/>
    </location>
</feature>
<reference evidence="2 3" key="1">
    <citation type="journal article" date="2015" name="Genome Biol.">
        <title>Comparative genomics of Steinernema reveals deeply conserved gene regulatory networks.</title>
        <authorList>
            <person name="Dillman A.R."/>
            <person name="Macchietto M."/>
            <person name="Porter C.F."/>
            <person name="Rogers A."/>
            <person name="Williams B."/>
            <person name="Antoshechkin I."/>
            <person name="Lee M.M."/>
            <person name="Goodwin Z."/>
            <person name="Lu X."/>
            <person name="Lewis E.E."/>
            <person name="Goodrich-Blair H."/>
            <person name="Stock S.P."/>
            <person name="Adams B.J."/>
            <person name="Sternberg P.W."/>
            <person name="Mortazavi A."/>
        </authorList>
    </citation>
    <scope>NUCLEOTIDE SEQUENCE [LARGE SCALE GENOMIC DNA]</scope>
    <source>
        <strain evidence="2 3">ALL</strain>
    </source>
</reference>
<evidence type="ECO:0000313" key="2">
    <source>
        <dbReference type="EMBL" id="TKR59450.1"/>
    </source>
</evidence>
<dbReference type="PANTHER" id="PTHR45757:SF11">
    <property type="entry name" value="MAJOR FACILITATOR SUPERFAMILY (MFS) PROFILE DOMAIN-CONTAINING PROTEIN"/>
    <property type="match status" value="1"/>
</dbReference>
<accession>A0A4U5LTQ3</accession>
<dbReference type="InterPro" id="IPR036259">
    <property type="entry name" value="MFS_trans_sf"/>
</dbReference>
<dbReference type="SUPFAM" id="SSF103473">
    <property type="entry name" value="MFS general substrate transporter"/>
    <property type="match status" value="1"/>
</dbReference>
<dbReference type="InterPro" id="IPR011701">
    <property type="entry name" value="MFS"/>
</dbReference>
<dbReference type="EMBL" id="AZBU02000012">
    <property type="protein sequence ID" value="TKR59450.1"/>
    <property type="molecule type" value="Genomic_DNA"/>
</dbReference>
<sequence>MPLCTSNFYLSVLIRALQGLGVTSVYAAHGTIPHSWGKPTEQGLLVSLLSCSYELAPILSMALSGYFCSSSLGWPVTYYLFGSTTVLSFCLFFLVYSNTDRKLKPFDLSIEVFTTDVEKPKEPSKSAVPYKSIFSSPSVWGVWMTALGDAVGYQMFIMYGPIYINKVLHYEIAKTGLLASFPFLLSIGTKFLGGMFIDKATCVGDHARIIFFTSFSQAAMTACFLMLTFLSADSYVLAQAVFTLTIVFSGLHCVGTFSGSQSVS</sequence>
<proteinExistence type="predicted"/>
<dbReference type="AlphaFoldDB" id="A0A4U5LTQ3"/>
<dbReference type="Pfam" id="PF07690">
    <property type="entry name" value="MFS_1"/>
    <property type="match status" value="1"/>
</dbReference>
<dbReference type="PANTHER" id="PTHR45757">
    <property type="entry name" value="PROTEIN CBG23364-RELATED"/>
    <property type="match status" value="1"/>
</dbReference>
<protein>
    <recommendedName>
        <fullName evidence="4">Major facilitator superfamily (MFS) profile domain-containing protein</fullName>
    </recommendedName>
</protein>
<keyword evidence="1" id="KW-1133">Transmembrane helix</keyword>
<feature type="transmembrane region" description="Helical" evidence="1">
    <location>
        <begin position="176"/>
        <end position="197"/>
    </location>
</feature>
<feature type="transmembrane region" description="Helical" evidence="1">
    <location>
        <begin position="12"/>
        <end position="32"/>
    </location>
</feature>
<evidence type="ECO:0000313" key="3">
    <source>
        <dbReference type="Proteomes" id="UP000298663"/>
    </source>
</evidence>
<dbReference type="Proteomes" id="UP000298663">
    <property type="component" value="Unassembled WGS sequence"/>
</dbReference>
<name>A0A4U5LTQ3_STECR</name>